<keyword evidence="1" id="KW-0805">Transcription regulation</keyword>
<evidence type="ECO:0000256" key="3">
    <source>
        <dbReference type="ARBA" id="ARBA00023163"/>
    </source>
</evidence>
<keyword evidence="6" id="KW-1185">Reference proteome</keyword>
<evidence type="ECO:0000313" key="5">
    <source>
        <dbReference type="EMBL" id="MDP8147692.1"/>
    </source>
</evidence>
<feature type="domain" description="HTH cro/C1-type" evidence="4">
    <location>
        <begin position="10"/>
        <end position="64"/>
    </location>
</feature>
<dbReference type="PANTHER" id="PTHR40661:SF3">
    <property type="entry name" value="FELS-1 PROPHAGE TRANSCRIPTIONAL REGULATOR"/>
    <property type="match status" value="1"/>
</dbReference>
<keyword evidence="2" id="KW-0238">DNA-binding</keyword>
<dbReference type="InterPro" id="IPR010982">
    <property type="entry name" value="Lambda_DNA-bd_dom_sf"/>
</dbReference>
<dbReference type="Gene3D" id="2.10.109.10">
    <property type="entry name" value="Umud Fragment, subunit A"/>
    <property type="match status" value="1"/>
</dbReference>
<accession>A0AAW8CG77</accession>
<dbReference type="AlphaFoldDB" id="A0AAW8CG77"/>
<evidence type="ECO:0000313" key="6">
    <source>
        <dbReference type="Proteomes" id="UP001226020"/>
    </source>
</evidence>
<dbReference type="EMBL" id="JASAXT010000002">
    <property type="protein sequence ID" value="MDP8147692.1"/>
    <property type="molecule type" value="Genomic_DNA"/>
</dbReference>
<gene>
    <name evidence="5" type="ORF">QJU57_01190</name>
</gene>
<dbReference type="Pfam" id="PF01381">
    <property type="entry name" value="HTH_3"/>
    <property type="match status" value="1"/>
</dbReference>
<dbReference type="Pfam" id="PF00717">
    <property type="entry name" value="Peptidase_S24"/>
    <property type="match status" value="1"/>
</dbReference>
<dbReference type="SUPFAM" id="SSF51306">
    <property type="entry name" value="LexA/Signal peptidase"/>
    <property type="match status" value="1"/>
</dbReference>
<dbReference type="GO" id="GO:0003677">
    <property type="term" value="F:DNA binding"/>
    <property type="evidence" value="ECO:0007669"/>
    <property type="project" value="UniProtKB-KW"/>
</dbReference>
<dbReference type="InterPro" id="IPR036286">
    <property type="entry name" value="LexA/Signal_pep-like_sf"/>
</dbReference>
<dbReference type="PANTHER" id="PTHR40661">
    <property type="match status" value="1"/>
</dbReference>
<dbReference type="PROSITE" id="PS50943">
    <property type="entry name" value="HTH_CROC1"/>
    <property type="match status" value="1"/>
</dbReference>
<dbReference type="CDD" id="cd06462">
    <property type="entry name" value="Peptidase_S24_S26"/>
    <property type="match status" value="1"/>
</dbReference>
<evidence type="ECO:0000256" key="1">
    <source>
        <dbReference type="ARBA" id="ARBA00023015"/>
    </source>
</evidence>
<dbReference type="RefSeq" id="WP_306350774.1">
    <property type="nucleotide sequence ID" value="NZ_JASAWV010000002.1"/>
</dbReference>
<dbReference type="Gene3D" id="1.10.260.40">
    <property type="entry name" value="lambda repressor-like DNA-binding domains"/>
    <property type="match status" value="1"/>
</dbReference>
<sequence>MAKVNLSEWVKKARNKAGITQEALAQKLNMTKANISAMENGRTLPSFSNVLAIATLTGSPLPHEDPDITTTIKSDKETIMVPEYSAIAECGFGYTENEDFIEVKGGIPFNIPFLKSLGVHTEDACIIHAEGDSMSPTIQGGASVLLDLSKKEPVEEAIFAILRNQNGIVIKRLRRNAQKEWLYSSDNPNKTLYPDLFAYEDDRIIGRVLWQGGIIGL</sequence>
<comment type="caution">
    <text evidence="5">The sequence shown here is derived from an EMBL/GenBank/DDBJ whole genome shotgun (WGS) entry which is preliminary data.</text>
</comment>
<evidence type="ECO:0000256" key="2">
    <source>
        <dbReference type="ARBA" id="ARBA00023125"/>
    </source>
</evidence>
<name>A0AAW8CG77_9PAST</name>
<protein>
    <submittedName>
        <fullName evidence="5">Helix-turn-helix domain-containing protein</fullName>
    </submittedName>
</protein>
<organism evidence="5 6">
    <name type="scientific">Phocoenobacter atlanticus subsp. atlanticus</name>
    <dbReference type="NCBI Taxonomy" id="3061285"/>
    <lineage>
        <taxon>Bacteria</taxon>
        <taxon>Pseudomonadati</taxon>
        <taxon>Pseudomonadota</taxon>
        <taxon>Gammaproteobacteria</taxon>
        <taxon>Pasteurellales</taxon>
        <taxon>Pasteurellaceae</taxon>
        <taxon>Phocoenobacter</taxon>
        <taxon>Phocoenobacter atlanticus</taxon>
    </lineage>
</organism>
<dbReference type="InterPro" id="IPR015927">
    <property type="entry name" value="Peptidase_S24_S26A/B/C"/>
</dbReference>
<dbReference type="SMART" id="SM00530">
    <property type="entry name" value="HTH_XRE"/>
    <property type="match status" value="1"/>
</dbReference>
<dbReference type="InterPro" id="IPR001387">
    <property type="entry name" value="Cro/C1-type_HTH"/>
</dbReference>
<dbReference type="SUPFAM" id="SSF47413">
    <property type="entry name" value="lambda repressor-like DNA-binding domains"/>
    <property type="match status" value="1"/>
</dbReference>
<evidence type="ECO:0000259" key="4">
    <source>
        <dbReference type="PROSITE" id="PS50943"/>
    </source>
</evidence>
<dbReference type="Proteomes" id="UP001226020">
    <property type="component" value="Unassembled WGS sequence"/>
</dbReference>
<proteinExistence type="predicted"/>
<dbReference type="CDD" id="cd00093">
    <property type="entry name" value="HTH_XRE"/>
    <property type="match status" value="1"/>
</dbReference>
<reference evidence="5 6" key="1">
    <citation type="journal article" date="2023" name="Front. Microbiol.">
        <title>Phylogeography and host specificity of Pasteurellaceae pathogenic to sea-farmed fish in the north-east Atlantic.</title>
        <authorList>
            <person name="Gulla S."/>
            <person name="Colquhoun D.J."/>
            <person name="Olsen A.B."/>
            <person name="Spilsberg B."/>
            <person name="Lagesen K."/>
            <person name="Aakesson C.P."/>
            <person name="Strom S."/>
            <person name="Manji F."/>
            <person name="Birkbeck T.H."/>
            <person name="Nilsen H.K."/>
        </authorList>
    </citation>
    <scope>NUCLEOTIDE SEQUENCE [LARGE SCALE GENOMIC DNA]</scope>
    <source>
        <strain evidence="5 6">NVIB3131</strain>
    </source>
</reference>
<keyword evidence="3" id="KW-0804">Transcription</keyword>